<dbReference type="InterPro" id="IPR003117">
    <property type="entry name" value="cAMP_dep_PK_reg_su_I/II_a/b"/>
</dbReference>
<evidence type="ECO:0000313" key="4">
    <source>
        <dbReference type="Proteomes" id="UP001281761"/>
    </source>
</evidence>
<dbReference type="EMBL" id="JARBJD010000153">
    <property type="protein sequence ID" value="KAK2949610.1"/>
    <property type="molecule type" value="Genomic_DNA"/>
</dbReference>
<proteinExistence type="predicted"/>
<evidence type="ECO:0000259" key="2">
    <source>
        <dbReference type="SMART" id="SM00394"/>
    </source>
</evidence>
<dbReference type="SUPFAM" id="SSF47391">
    <property type="entry name" value="Dimerization-anchoring domain of cAMP-dependent PK regulatory subunit"/>
    <property type="match status" value="1"/>
</dbReference>
<protein>
    <submittedName>
        <fullName evidence="3">Radial spoke protein 7</fullName>
    </submittedName>
</protein>
<sequence>MSSVYASDHKIPDGLKEILKDFSREVLRDQPANIYTYGATYFGKLHAKQNGSPYQGVANEMHQLFVEEDSDRTGSLPYDSFKKVVYDSRLELDPRISQMIMLYVDIDDEGKLNYEAFSEIAADSIGIAMETPPNPHTEEPLRIHIHGFMKEELEDVLKQKFDEHQVAETEEYDRVAFRKCVQDRDLGFTHREINLLMGYMEEKYADGQIDTEVLAGGLTELLFEAFEQNLLSLPMDKEKVRDELLNIYTQMDAEQTGELMAVDIWQGLLQAELGFTTTQSYAIMGLLADLTSPVEYEGFTDYVASWVAKFENGTELQNASEVIAGMRREELMEKFLALFSKFNEENPNSASIETLTQLIEPLHFSQRELSAILSVALQLLTEEEMTDETIYEMVASTAFDVCYTLQRLALDTVASDENEGEEEYGEEEGGEEEGGEEGGEEMGEEGGEEEQGIEEEEQPAED</sequence>
<feature type="compositionally biased region" description="Acidic residues" evidence="1">
    <location>
        <begin position="414"/>
        <end position="462"/>
    </location>
</feature>
<dbReference type="SMART" id="SM00394">
    <property type="entry name" value="RIIa"/>
    <property type="match status" value="1"/>
</dbReference>
<comment type="caution">
    <text evidence="3">The sequence shown here is derived from an EMBL/GenBank/DDBJ whole genome shotgun (WGS) entry which is preliminary data.</text>
</comment>
<evidence type="ECO:0000256" key="1">
    <source>
        <dbReference type="SAM" id="MobiDB-lite"/>
    </source>
</evidence>
<feature type="domain" description="RIIa" evidence="2">
    <location>
        <begin position="13"/>
        <end position="50"/>
    </location>
</feature>
<keyword evidence="4" id="KW-1185">Reference proteome</keyword>
<organism evidence="3 4">
    <name type="scientific">Blattamonas nauphoetae</name>
    <dbReference type="NCBI Taxonomy" id="2049346"/>
    <lineage>
        <taxon>Eukaryota</taxon>
        <taxon>Metamonada</taxon>
        <taxon>Preaxostyla</taxon>
        <taxon>Oxymonadida</taxon>
        <taxon>Blattamonas</taxon>
    </lineage>
</organism>
<feature type="region of interest" description="Disordered" evidence="1">
    <location>
        <begin position="413"/>
        <end position="462"/>
    </location>
</feature>
<dbReference type="SUPFAM" id="SSF47473">
    <property type="entry name" value="EF-hand"/>
    <property type="match status" value="1"/>
</dbReference>
<reference evidence="3 4" key="1">
    <citation type="journal article" date="2022" name="bioRxiv">
        <title>Genomics of Preaxostyla Flagellates Illuminates Evolutionary Transitions and the Path Towards Mitochondrial Loss.</title>
        <authorList>
            <person name="Novak L.V.F."/>
            <person name="Treitli S.C."/>
            <person name="Pyrih J."/>
            <person name="Halakuc P."/>
            <person name="Pipaliya S.V."/>
            <person name="Vacek V."/>
            <person name="Brzon O."/>
            <person name="Soukal P."/>
            <person name="Eme L."/>
            <person name="Dacks J.B."/>
            <person name="Karnkowska A."/>
            <person name="Elias M."/>
            <person name="Hampl V."/>
        </authorList>
    </citation>
    <scope>NUCLEOTIDE SEQUENCE [LARGE SCALE GENOMIC DNA]</scope>
    <source>
        <strain evidence="3">NAU3</strain>
        <tissue evidence="3">Gut</tissue>
    </source>
</reference>
<dbReference type="Proteomes" id="UP001281761">
    <property type="component" value="Unassembled WGS sequence"/>
</dbReference>
<dbReference type="Pfam" id="PF02197">
    <property type="entry name" value="RIIa"/>
    <property type="match status" value="1"/>
</dbReference>
<dbReference type="Gene3D" id="1.20.890.10">
    <property type="entry name" value="cAMP-dependent protein kinase regulatory subunit, dimerization-anchoring domain"/>
    <property type="match status" value="1"/>
</dbReference>
<evidence type="ECO:0000313" key="3">
    <source>
        <dbReference type="EMBL" id="KAK2949610.1"/>
    </source>
</evidence>
<accession>A0ABQ9XE05</accession>
<name>A0ABQ9XE05_9EUKA</name>
<dbReference type="Gene3D" id="1.10.238.10">
    <property type="entry name" value="EF-hand"/>
    <property type="match status" value="1"/>
</dbReference>
<dbReference type="InterPro" id="IPR011992">
    <property type="entry name" value="EF-hand-dom_pair"/>
</dbReference>
<gene>
    <name evidence="3" type="ORF">BLNAU_15470</name>
</gene>